<feature type="domain" description="SfsA N-terminal OB" evidence="3">
    <location>
        <begin position="13"/>
        <end position="79"/>
    </location>
</feature>
<name>A0ABT5HY74_9CAUL</name>
<evidence type="ECO:0000259" key="2">
    <source>
        <dbReference type="Pfam" id="PF03749"/>
    </source>
</evidence>
<organism evidence="4 5">
    <name type="scientific">Asticcacaulis aquaticus</name>
    <dbReference type="NCBI Taxonomy" id="2984212"/>
    <lineage>
        <taxon>Bacteria</taxon>
        <taxon>Pseudomonadati</taxon>
        <taxon>Pseudomonadota</taxon>
        <taxon>Alphaproteobacteria</taxon>
        <taxon>Caulobacterales</taxon>
        <taxon>Caulobacteraceae</taxon>
        <taxon>Asticcacaulis</taxon>
    </lineage>
</organism>
<reference evidence="4 5" key="1">
    <citation type="submission" date="2023-01" db="EMBL/GenBank/DDBJ databases">
        <title>Novel species of the genus Asticcacaulis isolated from rivers.</title>
        <authorList>
            <person name="Lu H."/>
        </authorList>
    </citation>
    <scope>NUCLEOTIDE SEQUENCE [LARGE SCALE GENOMIC DNA]</scope>
    <source>
        <strain evidence="4 5">BYS171W</strain>
    </source>
</reference>
<evidence type="ECO:0000313" key="5">
    <source>
        <dbReference type="Proteomes" id="UP001214854"/>
    </source>
</evidence>
<dbReference type="Gene3D" id="2.40.50.580">
    <property type="match status" value="1"/>
</dbReference>
<accession>A0ABT5HY74</accession>
<comment type="caution">
    <text evidence="4">The sequence shown here is derived from an EMBL/GenBank/DDBJ whole genome shotgun (WGS) entry which is preliminary data.</text>
</comment>
<evidence type="ECO:0000313" key="4">
    <source>
        <dbReference type="EMBL" id="MDC7685030.1"/>
    </source>
</evidence>
<evidence type="ECO:0000259" key="3">
    <source>
        <dbReference type="Pfam" id="PF17746"/>
    </source>
</evidence>
<proteinExistence type="inferred from homology"/>
<dbReference type="PANTHER" id="PTHR30545">
    <property type="entry name" value="SUGAR FERMENTATION STIMULATION PROTEIN A"/>
    <property type="match status" value="1"/>
</dbReference>
<dbReference type="Pfam" id="PF17746">
    <property type="entry name" value="SfsA_N"/>
    <property type="match status" value="1"/>
</dbReference>
<dbReference type="Proteomes" id="UP001214854">
    <property type="component" value="Unassembled WGS sequence"/>
</dbReference>
<dbReference type="Pfam" id="PF03749">
    <property type="entry name" value="SfsA"/>
    <property type="match status" value="1"/>
</dbReference>
<dbReference type="EMBL" id="JAQQKX010000019">
    <property type="protein sequence ID" value="MDC7685030.1"/>
    <property type="molecule type" value="Genomic_DNA"/>
</dbReference>
<dbReference type="HAMAP" id="MF_00095">
    <property type="entry name" value="SfsA"/>
    <property type="match status" value="1"/>
</dbReference>
<dbReference type="PANTHER" id="PTHR30545:SF2">
    <property type="entry name" value="SUGAR FERMENTATION STIMULATION PROTEIN A"/>
    <property type="match status" value="1"/>
</dbReference>
<dbReference type="InterPro" id="IPR041465">
    <property type="entry name" value="SfsA_N"/>
</dbReference>
<dbReference type="CDD" id="cd22359">
    <property type="entry name" value="SfsA-like_bacterial"/>
    <property type="match status" value="1"/>
</dbReference>
<sequence>MMFAKRLTKGRLVSRYKRFFAEVELDTGETILSHCPNPGKMLGLLDPGTEALVTHVDDPKKKLQYRLEALREHGTWVGVNTQWPNRLVAMAIRDGAIPDLSDYPLMRPEVKYGHNSRIDWLLQDHSSQPDVYVEVKNVHYSRVPGLAEFPDCVTERGAKHLHELIEMVETGYRAAVVFCVQRDDVVRFDIARDLDRKFGAAYDAARAGGVEFYAHAWPVSEAGIAHSHRLEIL</sequence>
<dbReference type="NCBIfam" id="TIGR00230">
    <property type="entry name" value="sfsA"/>
    <property type="match status" value="1"/>
</dbReference>
<protein>
    <recommendedName>
        <fullName evidence="1">Sugar fermentation stimulation protein homolog</fullName>
    </recommendedName>
</protein>
<comment type="similarity">
    <text evidence="1">Belongs to the SfsA family.</text>
</comment>
<dbReference type="RefSeq" id="WP_272749531.1">
    <property type="nucleotide sequence ID" value="NZ_JAQQKX010000019.1"/>
</dbReference>
<evidence type="ECO:0000256" key="1">
    <source>
        <dbReference type="HAMAP-Rule" id="MF_00095"/>
    </source>
</evidence>
<gene>
    <name evidence="1 4" type="primary">sfsA</name>
    <name evidence="4" type="ORF">PQU92_17225</name>
</gene>
<dbReference type="Gene3D" id="3.40.1350.60">
    <property type="match status" value="1"/>
</dbReference>
<dbReference type="InterPro" id="IPR005224">
    <property type="entry name" value="SfsA"/>
</dbReference>
<dbReference type="InterPro" id="IPR040452">
    <property type="entry name" value="SfsA_C"/>
</dbReference>
<keyword evidence="5" id="KW-1185">Reference proteome</keyword>
<feature type="domain" description="Sugar fermentation stimulation protein C-terminal" evidence="2">
    <location>
        <begin position="83"/>
        <end position="221"/>
    </location>
</feature>